<organism evidence="5 6">
    <name type="scientific">Bacteroides xylanisolvens</name>
    <dbReference type="NCBI Taxonomy" id="371601"/>
    <lineage>
        <taxon>Bacteria</taxon>
        <taxon>Pseudomonadati</taxon>
        <taxon>Bacteroidota</taxon>
        <taxon>Bacteroidia</taxon>
        <taxon>Bacteroidales</taxon>
        <taxon>Bacteroidaceae</taxon>
        <taxon>Bacteroides</taxon>
    </lineage>
</organism>
<evidence type="ECO:0000256" key="2">
    <source>
        <dbReference type="ARBA" id="ARBA00022801"/>
    </source>
</evidence>
<dbReference type="Proteomes" id="UP000284417">
    <property type="component" value="Unassembled WGS sequence"/>
</dbReference>
<dbReference type="PANTHER" id="PTHR43817">
    <property type="entry name" value="GLYCOSYL HYDROLASE"/>
    <property type="match status" value="1"/>
</dbReference>
<dbReference type="InterPro" id="IPR008979">
    <property type="entry name" value="Galactose-bd-like_sf"/>
</dbReference>
<name>A0A415HRC3_9BACE</name>
<dbReference type="InterPro" id="IPR054593">
    <property type="entry name" value="Beta-mannosidase-like_N2"/>
</dbReference>
<feature type="chain" id="PRO_5019008343" evidence="3">
    <location>
        <begin position="21"/>
        <end position="1051"/>
    </location>
</feature>
<evidence type="ECO:0000259" key="4">
    <source>
        <dbReference type="Pfam" id="PF22666"/>
    </source>
</evidence>
<dbReference type="EMBL" id="QROC01000013">
    <property type="protein sequence ID" value="RHK96412.1"/>
    <property type="molecule type" value="Genomic_DNA"/>
</dbReference>
<evidence type="ECO:0000313" key="6">
    <source>
        <dbReference type="Proteomes" id="UP000284417"/>
    </source>
</evidence>
<dbReference type="Pfam" id="PF17132">
    <property type="entry name" value="Glyco_hydro_106"/>
    <property type="match status" value="1"/>
</dbReference>
<sequence>MKNVLVMITCALICFLSACSNVKGVPSIVTIEKGFREIPDSIRVGCYWYWISDNISKEGVIKDLYAMKKAGITRAYIGNIDIGGNAYGDVKIFTPEWWDAIHAALKTATELDIEIGMFNSPGWSQSGGPWVKPEQSMRYLAATDTRVKGQQTFSYTVPGYSDSMQLVRIIAYPVQSDMFQKEWKVQQKGYEPVVFEMHLDEPQPIRSFIFATNNYVWTEAELQAKVGDAYKTIRKFEIDRTNGMRSVGFFTNAPVVLSLPATESADFRLLLDKPINSYGDVEATVTLSSARTVERYPEQSLAKMYQRPDPKWDSYMWTNQDWYNDSEGFVIPQDKVIDLTAFLSSDGTLTWNVPEGDWIISCLEMKTTGVTNTPATPEATGLEVDKMSKQHVNAHFDAYMGEILRRIPEADRKSLKIAVQDSYETGSQNWTDDMLERFKKAYGYDPLPYLPTLYGKVVGNEDMSSRFLWDLRRLIADGVSYDYVGGLRDICHQHGLTTWLENYGHWGFPGEFLQYGGQSDEISGEFWSFGDLGLIENRCASSCGHIYGKKRIWAESCTSGGPNFTHYPGNMKARIDRFFAEGINASLLHLYIHQPYEDRNPGVSAWFGNDFHRKNTWFSQMDLFTDYLRRSNFLLQQGTYVADVAYFIGEDAPKMTGSIDPQLPKGYSFDFINAEVLLTRAIVKDGCLTLPDGMKYRLLVLPNQKSMRPEVLRKISELVHDGLAVYGDAPEYSPSLSGYPEADKEVSHIGTELFANDHYGKGRVFQRGIILQDVLDTLNIHPDFRCEKDMPILFIHRTLPDAEIYFVSNQHNEKVVFNGEFRVSQEFSPELWNPVTGEIRYLPDFKSKKGYISLPVELERNESAFIVFRKTNKVTEKKDNFPQKAIVYKIDTPWKITFEAGKHGPKTPVVWSQLKDWMNSENDSIKYFSGQAVYETTFTLEKLPQKSLYIDLSNVMVMAKVTLNGQYVGGVWTFPYRLNVTEYLKKGDNTLEVTVVNNWQNRLIGDQHLPEDQRMTWTTINPWKADSPLQSSGLLGPVEIHTFDYEIVKLE</sequence>
<dbReference type="Pfam" id="PF22666">
    <property type="entry name" value="Glyco_hydro_2_N2"/>
    <property type="match status" value="1"/>
</dbReference>
<keyword evidence="1 3" id="KW-0732">Signal</keyword>
<dbReference type="NCBIfam" id="NF045579">
    <property type="entry name" value="rhamnoside_JR"/>
    <property type="match status" value="1"/>
</dbReference>
<evidence type="ECO:0000256" key="1">
    <source>
        <dbReference type="ARBA" id="ARBA00022729"/>
    </source>
</evidence>
<comment type="caution">
    <text evidence="5">The sequence shown here is derived from an EMBL/GenBank/DDBJ whole genome shotgun (WGS) entry which is preliminary data.</text>
</comment>
<dbReference type="Gene3D" id="2.60.120.260">
    <property type="entry name" value="Galactose-binding domain-like"/>
    <property type="match status" value="1"/>
</dbReference>
<dbReference type="SUPFAM" id="SSF49785">
    <property type="entry name" value="Galactose-binding domain-like"/>
    <property type="match status" value="1"/>
</dbReference>
<dbReference type="PROSITE" id="PS51257">
    <property type="entry name" value="PROKAR_LIPOPROTEIN"/>
    <property type="match status" value="1"/>
</dbReference>
<evidence type="ECO:0000256" key="3">
    <source>
        <dbReference type="SAM" id="SignalP"/>
    </source>
</evidence>
<dbReference type="GO" id="GO:0004553">
    <property type="term" value="F:hydrolase activity, hydrolyzing O-glycosyl compounds"/>
    <property type="evidence" value="ECO:0007669"/>
    <property type="project" value="UniProtKB-ARBA"/>
</dbReference>
<gene>
    <name evidence="5" type="ORF">DW042_11625</name>
</gene>
<reference evidence="5 6" key="1">
    <citation type="submission" date="2018-08" db="EMBL/GenBank/DDBJ databases">
        <title>A genome reference for cultivated species of the human gut microbiota.</title>
        <authorList>
            <person name="Zou Y."/>
            <person name="Xue W."/>
            <person name="Luo G."/>
        </authorList>
    </citation>
    <scope>NUCLEOTIDE SEQUENCE [LARGE SCALE GENOMIC DNA]</scope>
    <source>
        <strain evidence="5 6">AF39-6AC</strain>
    </source>
</reference>
<dbReference type="CDD" id="cd03143">
    <property type="entry name" value="A4_beta-galactosidase_middle_domain"/>
    <property type="match status" value="1"/>
</dbReference>
<accession>A0A415HRC3</accession>
<dbReference type="RefSeq" id="WP_118407806.1">
    <property type="nucleotide sequence ID" value="NZ_QROC01000013.1"/>
</dbReference>
<dbReference type="PANTHER" id="PTHR43817:SF1">
    <property type="entry name" value="HYDROLASE, FAMILY 43, PUTATIVE (AFU_ORTHOLOGUE AFUA_3G01660)-RELATED"/>
    <property type="match status" value="1"/>
</dbReference>
<dbReference type="AlphaFoldDB" id="A0A415HRC3"/>
<keyword evidence="2 5" id="KW-0378">Hydrolase</keyword>
<evidence type="ECO:0000313" key="5">
    <source>
        <dbReference type="EMBL" id="RHK96412.1"/>
    </source>
</evidence>
<protein>
    <submittedName>
        <fullName evidence="5">Glycoside hydrolase family 2</fullName>
    </submittedName>
</protein>
<proteinExistence type="predicted"/>
<feature type="signal peptide" evidence="3">
    <location>
        <begin position="1"/>
        <end position="20"/>
    </location>
</feature>
<feature type="domain" description="Beta-mannosidase-like galactose-binding" evidence="4">
    <location>
        <begin position="930"/>
        <end position="1003"/>
    </location>
</feature>